<dbReference type="Proteomes" id="UP000570595">
    <property type="component" value="Unassembled WGS sequence"/>
</dbReference>
<organism evidence="1 3">
    <name type="scientific">Perkinsus olseni</name>
    <name type="common">Perkinsus atlanticus</name>
    <dbReference type="NCBI Taxonomy" id="32597"/>
    <lineage>
        <taxon>Eukaryota</taxon>
        <taxon>Sar</taxon>
        <taxon>Alveolata</taxon>
        <taxon>Perkinsozoa</taxon>
        <taxon>Perkinsea</taxon>
        <taxon>Perkinsida</taxon>
        <taxon>Perkinsidae</taxon>
        <taxon>Perkinsus</taxon>
    </lineage>
</organism>
<name>A0A7J6L8T7_PEROL</name>
<evidence type="ECO:0000313" key="4">
    <source>
        <dbReference type="Proteomes" id="UP000572268"/>
    </source>
</evidence>
<protein>
    <submittedName>
        <fullName evidence="1">Produces ATP from ADP in the presence of a proton gradient across the membrane</fullName>
    </submittedName>
</protein>
<dbReference type="Gene3D" id="3.40.50.300">
    <property type="entry name" value="P-loop containing nucleotide triphosphate hydrolases"/>
    <property type="match status" value="1"/>
</dbReference>
<dbReference type="InterPro" id="IPR027417">
    <property type="entry name" value="P-loop_NTPase"/>
</dbReference>
<evidence type="ECO:0000313" key="2">
    <source>
        <dbReference type="EMBL" id="KAF4674376.1"/>
    </source>
</evidence>
<evidence type="ECO:0000313" key="1">
    <source>
        <dbReference type="EMBL" id="KAF4655546.1"/>
    </source>
</evidence>
<accession>A0A7J6L8T7</accession>
<proteinExistence type="predicted"/>
<gene>
    <name evidence="1" type="primary">ATPA1</name>
    <name evidence="2" type="ORF">FOL46_005157</name>
    <name evidence="1" type="ORF">FOZ61_007520</name>
</gene>
<dbReference type="SUPFAM" id="SSF52540">
    <property type="entry name" value="P-loop containing nucleoside triphosphate hydrolases"/>
    <property type="match status" value="1"/>
</dbReference>
<dbReference type="OrthoDB" id="429284at2759"/>
<dbReference type="EMBL" id="JABAHT010000460">
    <property type="protein sequence ID" value="KAF4655546.1"/>
    <property type="molecule type" value="Genomic_DNA"/>
</dbReference>
<dbReference type="Proteomes" id="UP000572268">
    <property type="component" value="Unassembled WGS sequence"/>
</dbReference>
<dbReference type="EMBL" id="JABANN010000031">
    <property type="protein sequence ID" value="KAF4674376.1"/>
    <property type="molecule type" value="Genomic_DNA"/>
</dbReference>
<comment type="caution">
    <text evidence="1">The sequence shown here is derived from an EMBL/GenBank/DDBJ whole genome shotgun (WGS) entry which is preliminary data.</text>
</comment>
<sequence length="490" mass="53368">MLSRLASHRLWLGPTTALHRAASATAARRRFATSIPETVQGLQSALEAKTGDVTVVSSSPNMLKVRNKGLSPSIGQLVSLSEGTKGVVVHFDSSVATVLLLKHDTPVGTGTRVQFDNLGTFQAVRLPFVPIIDRIPVSRRIRTGLGLVDALSPIAEGQSIAIRGPSTANSIYMALALNKIVSNAIREDITVVYCNPLGPAPASIADLPCDGLDLICGDQSSPAVGYLALLKALEVAKERREGGRTMLILDNVAEYAELNGQLRSEAGIPMPLSTEQIVSAAMQYSCNTRSKLCPLTTVVFTDKFSRDVEMQADTLLQYDVAAASFDATGLCHNSLLNSLLPPLEAKCVKELRDMHSKITMKRSAIAEQQAFGIHVDYWEEEDMQHWSNALAILDATPLSLPPAKRILVMRSVLVYYFVGKRNLEEASIAAFIDELSDCIATNEPRIMDAINVVLAEPDCSPEVVEDLCYRLDWTLAKYRYNFELATPKEV</sequence>
<dbReference type="AlphaFoldDB" id="A0A7J6L8T7"/>
<reference evidence="3 4" key="1">
    <citation type="submission" date="2020-04" db="EMBL/GenBank/DDBJ databases">
        <title>Perkinsus olseni comparative genomics.</title>
        <authorList>
            <person name="Bogema D.R."/>
        </authorList>
    </citation>
    <scope>NUCLEOTIDE SEQUENCE [LARGE SCALE GENOMIC DNA]</scope>
    <source>
        <strain evidence="1">ATCC PRA-179</strain>
        <strain evidence="2">ATCC PRA-31</strain>
    </source>
</reference>
<evidence type="ECO:0000313" key="3">
    <source>
        <dbReference type="Proteomes" id="UP000570595"/>
    </source>
</evidence>